<feature type="signal peptide" evidence="1">
    <location>
        <begin position="1"/>
        <end position="19"/>
    </location>
</feature>
<evidence type="ECO:0000256" key="1">
    <source>
        <dbReference type="SAM" id="SignalP"/>
    </source>
</evidence>
<name>A0ABY5NSL6_9FLAO</name>
<dbReference type="InterPro" id="IPR036873">
    <property type="entry name" value="Rhodanese-like_dom_sf"/>
</dbReference>
<dbReference type="InterPro" id="IPR001763">
    <property type="entry name" value="Rhodanese-like_dom"/>
</dbReference>
<dbReference type="RefSeq" id="WP_257499373.1">
    <property type="nucleotide sequence ID" value="NZ_CP102382.1"/>
</dbReference>
<feature type="chain" id="PRO_5047036918" evidence="1">
    <location>
        <begin position="20"/>
        <end position="186"/>
    </location>
</feature>
<sequence>MKQLSFAIVAFFSVCSIFAQSNDANQNYAKALVNYDDYKGLIAQVEDHRTERLIDFNTFLKMSKEENVVILDTRSTFRYNLKHIEGAVHLSFSDFTQQALQALIPDPKTKILIYCNNNFEGDQVNFASKVAGSNSKAPADTQPLTLALNIPTYVNLYGYGYRNVYELDELVNINDPRLKLEGVGVR</sequence>
<evidence type="ECO:0000259" key="2">
    <source>
        <dbReference type="PROSITE" id="PS50206"/>
    </source>
</evidence>
<evidence type="ECO:0000313" key="4">
    <source>
        <dbReference type="Proteomes" id="UP001317001"/>
    </source>
</evidence>
<keyword evidence="4" id="KW-1185">Reference proteome</keyword>
<reference evidence="3 4" key="1">
    <citation type="submission" date="2022-08" db="EMBL/GenBank/DDBJ databases">
        <title>Myroides zhujiangensis sp. nov., a novel bacterium isolated from sediment in the Pearl River Estuary.</title>
        <authorList>
            <person name="Cui L."/>
        </authorList>
    </citation>
    <scope>NUCLEOTIDE SEQUENCE [LARGE SCALE GENOMIC DNA]</scope>
    <source>
        <strain evidence="3 4">SCSIO 72103</strain>
    </source>
</reference>
<feature type="domain" description="Rhodanese" evidence="2">
    <location>
        <begin position="64"/>
        <end position="131"/>
    </location>
</feature>
<accession>A0ABY5NSL6</accession>
<dbReference type="Proteomes" id="UP001317001">
    <property type="component" value="Chromosome"/>
</dbReference>
<dbReference type="Gene3D" id="3.40.250.10">
    <property type="entry name" value="Rhodanese-like domain"/>
    <property type="match status" value="1"/>
</dbReference>
<dbReference type="Pfam" id="PF00581">
    <property type="entry name" value="Rhodanese"/>
    <property type="match status" value="1"/>
</dbReference>
<proteinExistence type="predicted"/>
<keyword evidence="1" id="KW-0732">Signal</keyword>
<dbReference type="EMBL" id="CP102382">
    <property type="protein sequence ID" value="UUV21448.1"/>
    <property type="molecule type" value="Genomic_DNA"/>
</dbReference>
<evidence type="ECO:0000313" key="3">
    <source>
        <dbReference type="EMBL" id="UUV21448.1"/>
    </source>
</evidence>
<dbReference type="CDD" id="cd00158">
    <property type="entry name" value="RHOD"/>
    <property type="match status" value="1"/>
</dbReference>
<organism evidence="3 4">
    <name type="scientific">Paenimyroides aestuarii</name>
    <dbReference type="NCBI Taxonomy" id="2968490"/>
    <lineage>
        <taxon>Bacteria</taxon>
        <taxon>Pseudomonadati</taxon>
        <taxon>Bacteroidota</taxon>
        <taxon>Flavobacteriia</taxon>
        <taxon>Flavobacteriales</taxon>
        <taxon>Flavobacteriaceae</taxon>
        <taxon>Paenimyroides</taxon>
    </lineage>
</organism>
<protein>
    <submittedName>
        <fullName evidence="3">Rhodanese-like domain-containing protein</fullName>
    </submittedName>
</protein>
<dbReference type="SUPFAM" id="SSF52821">
    <property type="entry name" value="Rhodanese/Cell cycle control phosphatase"/>
    <property type="match status" value="1"/>
</dbReference>
<dbReference type="PROSITE" id="PS50206">
    <property type="entry name" value="RHODANESE_3"/>
    <property type="match status" value="1"/>
</dbReference>
<gene>
    <name evidence="3" type="ORF">NPX36_14170</name>
</gene>